<evidence type="ECO:0000256" key="5">
    <source>
        <dbReference type="ARBA" id="ARBA00022989"/>
    </source>
</evidence>
<evidence type="ECO:0000256" key="2">
    <source>
        <dbReference type="ARBA" id="ARBA00009045"/>
    </source>
</evidence>
<evidence type="ECO:0000256" key="4">
    <source>
        <dbReference type="ARBA" id="ARBA00022801"/>
    </source>
</evidence>
<dbReference type="AlphaFoldDB" id="A0A2I1G5F0"/>
<evidence type="ECO:0000256" key="7">
    <source>
        <dbReference type="SAM" id="Phobius"/>
    </source>
</evidence>
<evidence type="ECO:0000256" key="6">
    <source>
        <dbReference type="ARBA" id="ARBA00023136"/>
    </source>
</evidence>
<accession>A0A2I1G5F0</accession>
<feature type="transmembrane region" description="Helical" evidence="7">
    <location>
        <begin position="285"/>
        <end position="304"/>
    </location>
</feature>
<dbReference type="Pfam" id="PF01694">
    <property type="entry name" value="Rhomboid"/>
    <property type="match status" value="1"/>
</dbReference>
<gene>
    <name evidence="9" type="ORF">RhiirA4_354138</name>
</gene>
<dbReference type="VEuPathDB" id="FungiDB:FUN_013234"/>
<comment type="subcellular location">
    <subcellularLocation>
        <location evidence="1">Membrane</location>
        <topology evidence="1">Multi-pass membrane protein</topology>
    </subcellularLocation>
</comment>
<reference evidence="9 10" key="1">
    <citation type="submission" date="2015-10" db="EMBL/GenBank/DDBJ databases">
        <title>Genome analyses suggest a sexual origin of heterokaryosis in a supposedly ancient asexual fungus.</title>
        <authorList>
            <person name="Ropars J."/>
            <person name="Sedzielewska K."/>
            <person name="Noel J."/>
            <person name="Charron P."/>
            <person name="Farinelli L."/>
            <person name="Marton T."/>
            <person name="Kruger M."/>
            <person name="Pelin A."/>
            <person name="Brachmann A."/>
            <person name="Corradi N."/>
        </authorList>
    </citation>
    <scope>NUCLEOTIDE SEQUENCE [LARGE SCALE GENOMIC DNA]</scope>
    <source>
        <strain evidence="9 10">A4</strain>
    </source>
</reference>
<comment type="similarity">
    <text evidence="2">Belongs to the peptidase S54 family.</text>
</comment>
<evidence type="ECO:0000313" key="9">
    <source>
        <dbReference type="EMBL" id="PKY41791.1"/>
    </source>
</evidence>
<feature type="transmembrane region" description="Helical" evidence="7">
    <location>
        <begin position="156"/>
        <end position="174"/>
    </location>
</feature>
<dbReference type="FunFam" id="1.20.1540.10:FF:000012">
    <property type="entry name" value="Rhomboid family protein"/>
    <property type="match status" value="1"/>
</dbReference>
<dbReference type="InterPro" id="IPR022764">
    <property type="entry name" value="Peptidase_S54_rhomboid_dom"/>
</dbReference>
<dbReference type="GO" id="GO:0004252">
    <property type="term" value="F:serine-type endopeptidase activity"/>
    <property type="evidence" value="ECO:0007669"/>
    <property type="project" value="InterPro"/>
</dbReference>
<dbReference type="InterPro" id="IPR035952">
    <property type="entry name" value="Rhomboid-like_sf"/>
</dbReference>
<evidence type="ECO:0000259" key="8">
    <source>
        <dbReference type="Pfam" id="PF01694"/>
    </source>
</evidence>
<feature type="transmembrane region" description="Helical" evidence="7">
    <location>
        <begin position="206"/>
        <end position="227"/>
    </location>
</feature>
<dbReference type="InterPro" id="IPR050925">
    <property type="entry name" value="Rhomboid_protease_S54"/>
</dbReference>
<feature type="transmembrane region" description="Helical" evidence="7">
    <location>
        <begin position="310"/>
        <end position="334"/>
    </location>
</feature>
<protein>
    <submittedName>
        <fullName evidence="9">Rhomboid-domain-containing protein</fullName>
    </submittedName>
</protein>
<proteinExistence type="inferred from homology"/>
<evidence type="ECO:0000256" key="3">
    <source>
        <dbReference type="ARBA" id="ARBA00022692"/>
    </source>
</evidence>
<dbReference type="Gene3D" id="1.20.1540.10">
    <property type="entry name" value="Rhomboid-like"/>
    <property type="match status" value="1"/>
</dbReference>
<feature type="transmembrane region" description="Helical" evidence="7">
    <location>
        <begin position="234"/>
        <end position="253"/>
    </location>
</feature>
<dbReference type="SUPFAM" id="SSF144091">
    <property type="entry name" value="Rhomboid-like"/>
    <property type="match status" value="1"/>
</dbReference>
<dbReference type="PANTHER" id="PTHR43731:SF14">
    <property type="entry name" value="PRESENILIN-ASSOCIATED RHOMBOID-LIKE PROTEIN, MITOCHONDRIAL"/>
    <property type="match status" value="1"/>
</dbReference>
<feature type="transmembrane region" description="Helical" evidence="7">
    <location>
        <begin position="259"/>
        <end position="278"/>
    </location>
</feature>
<dbReference type="GO" id="GO:0006465">
    <property type="term" value="P:signal peptide processing"/>
    <property type="evidence" value="ECO:0007669"/>
    <property type="project" value="TreeGrafter"/>
</dbReference>
<dbReference type="GO" id="GO:0016020">
    <property type="term" value="C:membrane"/>
    <property type="evidence" value="ECO:0007669"/>
    <property type="project" value="UniProtKB-SubCell"/>
</dbReference>
<evidence type="ECO:0000256" key="1">
    <source>
        <dbReference type="ARBA" id="ARBA00004141"/>
    </source>
</evidence>
<feature type="domain" description="Peptidase S54 rhomboid" evidence="8">
    <location>
        <begin position="193"/>
        <end position="335"/>
    </location>
</feature>
<dbReference type="VEuPathDB" id="FungiDB:RhiirFUN_020234"/>
<keyword evidence="4" id="KW-0378">Hydrolase</keyword>
<dbReference type="OrthoDB" id="10260614at2759"/>
<organism evidence="9 10">
    <name type="scientific">Rhizophagus irregularis</name>
    <dbReference type="NCBI Taxonomy" id="588596"/>
    <lineage>
        <taxon>Eukaryota</taxon>
        <taxon>Fungi</taxon>
        <taxon>Fungi incertae sedis</taxon>
        <taxon>Mucoromycota</taxon>
        <taxon>Glomeromycotina</taxon>
        <taxon>Glomeromycetes</taxon>
        <taxon>Glomerales</taxon>
        <taxon>Glomeraceae</taxon>
        <taxon>Rhizophagus</taxon>
    </lineage>
</organism>
<dbReference type="VEuPathDB" id="FungiDB:RhiirA1_382096"/>
<name>A0A2I1G5F0_9GLOM</name>
<keyword evidence="5 7" id="KW-1133">Transmembrane helix</keyword>
<evidence type="ECO:0000313" key="10">
    <source>
        <dbReference type="Proteomes" id="UP000234323"/>
    </source>
</evidence>
<dbReference type="PANTHER" id="PTHR43731">
    <property type="entry name" value="RHOMBOID PROTEASE"/>
    <property type="match status" value="1"/>
</dbReference>
<dbReference type="EMBL" id="LLXI01000167">
    <property type="protein sequence ID" value="PKY41791.1"/>
    <property type="molecule type" value="Genomic_DNA"/>
</dbReference>
<keyword evidence="10" id="KW-1185">Reference proteome</keyword>
<feature type="transmembrane region" description="Helical" evidence="7">
    <location>
        <begin position="61"/>
        <end position="84"/>
    </location>
</feature>
<keyword evidence="3 7" id="KW-0812">Transmembrane</keyword>
<comment type="caution">
    <text evidence="9">The sequence shown here is derived from an EMBL/GenBank/DDBJ whole genome shotgun (WGS) entry which is preliminary data.</text>
</comment>
<sequence length="349" mass="40253">MCFPRFPLSYRRLSGFNGQYCSKFSSIRNYALDTRHYNNKFVSYNNSLLQKTYRKRVTPSIWKPVLFTLIASGSSFAIATNISAEKIKARRKNMYHFYNDNDQNAGDIVTYREPWVKGIFHRLIQKIEDSKFYKSLHGDWTYMTKRWNSLSDSTKTTAILIGINTIIFGMWQIHPLRAVMNNYFVHNPLSGRSFTLLTSMFSHEAFWHYSFNMLALYSFGDLVYRIFGKEQFLAFYLSSGMVASCISHIVSLSFKRYNILPSLGASGAIFACVAACAIQYPDSSVYLIFLPFFPIKISYALPAIMAFDLWGIVSGMTMFDHFAHLAGTMFGLIYTKFGQESYWKAVKQI</sequence>
<dbReference type="Proteomes" id="UP000234323">
    <property type="component" value="Unassembled WGS sequence"/>
</dbReference>
<keyword evidence="6 7" id="KW-0472">Membrane</keyword>